<dbReference type="Gene3D" id="1.20.120.910">
    <property type="entry name" value="DksA, coiled-coil domain"/>
    <property type="match status" value="1"/>
</dbReference>
<evidence type="ECO:0000256" key="5">
    <source>
        <dbReference type="SAM" id="MobiDB-lite"/>
    </source>
</evidence>
<feature type="zinc finger region" description="dksA C4-type" evidence="4">
    <location>
        <begin position="86"/>
        <end position="110"/>
    </location>
</feature>
<dbReference type="InterPro" id="IPR020458">
    <property type="entry name" value="Znf_DskA_TraR_CS"/>
</dbReference>
<evidence type="ECO:0000256" key="2">
    <source>
        <dbReference type="ARBA" id="ARBA00022771"/>
    </source>
</evidence>
<dbReference type="InterPro" id="IPR037187">
    <property type="entry name" value="DnaK_N"/>
</dbReference>
<evidence type="ECO:0000256" key="3">
    <source>
        <dbReference type="ARBA" id="ARBA00022833"/>
    </source>
</evidence>
<dbReference type="Pfam" id="PF01258">
    <property type="entry name" value="zf-dskA_traR"/>
    <property type="match status" value="1"/>
</dbReference>
<proteinExistence type="predicted"/>
<protein>
    <submittedName>
        <fullName evidence="7">General stress protein 16O</fullName>
    </submittedName>
</protein>
<dbReference type="GO" id="GO:0008270">
    <property type="term" value="F:zinc ion binding"/>
    <property type="evidence" value="ECO:0007669"/>
    <property type="project" value="UniProtKB-KW"/>
</dbReference>
<keyword evidence="2" id="KW-0863">Zinc-finger</keyword>
<keyword evidence="8" id="KW-1185">Reference proteome</keyword>
<dbReference type="AlphaFoldDB" id="A0A518IGX3"/>
<dbReference type="PROSITE" id="PS51128">
    <property type="entry name" value="ZF_DKSA_2"/>
    <property type="match status" value="1"/>
</dbReference>
<evidence type="ECO:0000259" key="6">
    <source>
        <dbReference type="Pfam" id="PF01258"/>
    </source>
</evidence>
<reference evidence="7 8" key="1">
    <citation type="submission" date="2019-03" db="EMBL/GenBank/DDBJ databases">
        <title>Deep-cultivation of Planctomycetes and their phenomic and genomic characterization uncovers novel biology.</title>
        <authorList>
            <person name="Wiegand S."/>
            <person name="Jogler M."/>
            <person name="Boedeker C."/>
            <person name="Pinto D."/>
            <person name="Vollmers J."/>
            <person name="Rivas-Marin E."/>
            <person name="Kohn T."/>
            <person name="Peeters S.H."/>
            <person name="Heuer A."/>
            <person name="Rast P."/>
            <person name="Oberbeckmann S."/>
            <person name="Bunk B."/>
            <person name="Jeske O."/>
            <person name="Meyerdierks A."/>
            <person name="Storesund J.E."/>
            <person name="Kallscheuer N."/>
            <person name="Luecker S."/>
            <person name="Lage O.M."/>
            <person name="Pohl T."/>
            <person name="Merkel B.J."/>
            <person name="Hornburger P."/>
            <person name="Mueller R.-W."/>
            <person name="Bruemmer F."/>
            <person name="Labrenz M."/>
            <person name="Spormann A.M."/>
            <person name="Op den Camp H."/>
            <person name="Overmann J."/>
            <person name="Amann R."/>
            <person name="Jetten M.S.M."/>
            <person name="Mascher T."/>
            <person name="Medema M.H."/>
            <person name="Devos D.P."/>
            <person name="Kaster A.-K."/>
            <person name="Ovreas L."/>
            <person name="Rohde M."/>
            <person name="Galperin M.Y."/>
            <person name="Jogler C."/>
        </authorList>
    </citation>
    <scope>NUCLEOTIDE SEQUENCE [LARGE SCALE GENOMIC DNA]</scope>
    <source>
        <strain evidence="7 8">Enr17</strain>
    </source>
</reference>
<keyword evidence="3" id="KW-0862">Zinc</keyword>
<feature type="compositionally biased region" description="Low complexity" evidence="5">
    <location>
        <begin position="28"/>
        <end position="39"/>
    </location>
</feature>
<sequence length="152" mass="17465">MSVVRKDAIIRLHQQLLNRRDELKKLVSDSSEGSSASRSTVEDSGDAALRETRQGLESHLAEIEYKELMQIRRAISLIQEGRYGHCENCNKNIPIARLKAVPYTMFCVDCAQQRESMGLTNHDLASDWENAYEYEGRLNDQEVRIHDLDLEK</sequence>
<feature type="region of interest" description="Disordered" evidence="5">
    <location>
        <begin position="27"/>
        <end position="47"/>
    </location>
</feature>
<evidence type="ECO:0000256" key="1">
    <source>
        <dbReference type="ARBA" id="ARBA00022723"/>
    </source>
</evidence>
<evidence type="ECO:0000256" key="4">
    <source>
        <dbReference type="PROSITE-ProRule" id="PRU00510"/>
    </source>
</evidence>
<dbReference type="PROSITE" id="PS01102">
    <property type="entry name" value="ZF_DKSA_1"/>
    <property type="match status" value="1"/>
</dbReference>
<dbReference type="OrthoDB" id="9811543at2"/>
<keyword evidence="1" id="KW-0479">Metal-binding</keyword>
<dbReference type="Proteomes" id="UP000318313">
    <property type="component" value="Chromosome"/>
</dbReference>
<dbReference type="SUPFAM" id="SSF109635">
    <property type="entry name" value="DnaK suppressor protein DksA, alpha-hairpin domain"/>
    <property type="match status" value="1"/>
</dbReference>
<dbReference type="KEGG" id="gfm:Enr17x_43860"/>
<dbReference type="PANTHER" id="PTHR33823">
    <property type="entry name" value="RNA POLYMERASE-BINDING TRANSCRIPTION FACTOR DKSA-RELATED"/>
    <property type="match status" value="1"/>
</dbReference>
<evidence type="ECO:0000313" key="7">
    <source>
        <dbReference type="EMBL" id="QDV52325.1"/>
    </source>
</evidence>
<dbReference type="PANTHER" id="PTHR33823:SF4">
    <property type="entry name" value="GENERAL STRESS PROTEIN 16O"/>
    <property type="match status" value="1"/>
</dbReference>
<feature type="domain" description="Zinc finger DksA/TraR C4-type" evidence="6">
    <location>
        <begin position="81"/>
        <end position="115"/>
    </location>
</feature>
<dbReference type="SUPFAM" id="SSF57716">
    <property type="entry name" value="Glucocorticoid receptor-like (DNA-binding domain)"/>
    <property type="match status" value="1"/>
</dbReference>
<accession>A0A518IGX3</accession>
<name>A0A518IGX3_9PLAN</name>
<dbReference type="InterPro" id="IPR000962">
    <property type="entry name" value="Znf_DskA_TraR"/>
</dbReference>
<gene>
    <name evidence="7" type="primary">yocK</name>
    <name evidence="7" type="ORF">Enr17x_43860</name>
</gene>
<dbReference type="EMBL" id="CP037452">
    <property type="protein sequence ID" value="QDV52325.1"/>
    <property type="molecule type" value="Genomic_DNA"/>
</dbReference>
<evidence type="ECO:0000313" key="8">
    <source>
        <dbReference type="Proteomes" id="UP000318313"/>
    </source>
</evidence>
<organism evidence="7 8">
    <name type="scientific">Gimesia fumaroli</name>
    <dbReference type="NCBI Taxonomy" id="2527976"/>
    <lineage>
        <taxon>Bacteria</taxon>
        <taxon>Pseudomonadati</taxon>
        <taxon>Planctomycetota</taxon>
        <taxon>Planctomycetia</taxon>
        <taxon>Planctomycetales</taxon>
        <taxon>Planctomycetaceae</taxon>
        <taxon>Gimesia</taxon>
    </lineage>
</organism>